<evidence type="ECO:0000259" key="1">
    <source>
        <dbReference type="Pfam" id="PF00248"/>
    </source>
</evidence>
<dbReference type="RefSeq" id="WP_140464425.1">
    <property type="nucleotide sequence ID" value="NZ_RCYZ01000001.1"/>
</dbReference>
<dbReference type="GO" id="GO:0010349">
    <property type="term" value="F:L-galactose dehydrogenase activity"/>
    <property type="evidence" value="ECO:0007669"/>
    <property type="project" value="InterPro"/>
</dbReference>
<dbReference type="GO" id="GO:0005829">
    <property type="term" value="C:cytosol"/>
    <property type="evidence" value="ECO:0007669"/>
    <property type="project" value="TreeGrafter"/>
</dbReference>
<dbReference type="Gene3D" id="3.20.20.100">
    <property type="entry name" value="NADP-dependent oxidoreductase domain"/>
    <property type="match status" value="1"/>
</dbReference>
<dbReference type="AlphaFoldDB" id="A0A502HCT4"/>
<evidence type="ECO:0000313" key="3">
    <source>
        <dbReference type="Proteomes" id="UP000317646"/>
    </source>
</evidence>
<evidence type="ECO:0000313" key="2">
    <source>
        <dbReference type="EMBL" id="TPG71844.1"/>
    </source>
</evidence>
<dbReference type="Proteomes" id="UP000317646">
    <property type="component" value="Unassembled WGS sequence"/>
</dbReference>
<proteinExistence type="predicted"/>
<dbReference type="InterPro" id="IPR023210">
    <property type="entry name" value="NADP_OxRdtase_dom"/>
</dbReference>
<reference evidence="2 3" key="1">
    <citation type="journal article" date="2019" name="Environ. Microbiol.">
        <title>Species interactions and distinct microbial communities in high Arctic permafrost affected cryosols are associated with the CH4 and CO2 gas fluxes.</title>
        <authorList>
            <person name="Altshuler I."/>
            <person name="Hamel J."/>
            <person name="Turney S."/>
            <person name="Magnuson E."/>
            <person name="Levesque R."/>
            <person name="Greer C."/>
            <person name="Whyte L.G."/>
        </authorList>
    </citation>
    <scope>NUCLEOTIDE SEQUENCE [LARGE SCALE GENOMIC DNA]</scope>
    <source>
        <strain evidence="2 3">S9.2P</strain>
    </source>
</reference>
<dbReference type="SUPFAM" id="SSF51430">
    <property type="entry name" value="NAD(P)-linked oxidoreductase"/>
    <property type="match status" value="1"/>
</dbReference>
<organism evidence="2 3">
    <name type="scientific">Hymenobacter nivis</name>
    <dbReference type="NCBI Taxonomy" id="1850093"/>
    <lineage>
        <taxon>Bacteria</taxon>
        <taxon>Pseudomonadati</taxon>
        <taxon>Bacteroidota</taxon>
        <taxon>Cytophagia</taxon>
        <taxon>Cytophagales</taxon>
        <taxon>Hymenobacteraceae</taxon>
        <taxon>Hymenobacter</taxon>
    </lineage>
</organism>
<feature type="domain" description="NADP-dependent oxidoreductase" evidence="1">
    <location>
        <begin position="15"/>
        <end position="287"/>
    </location>
</feature>
<keyword evidence="3" id="KW-1185">Reference proteome</keyword>
<accession>A0A502HCT4</accession>
<name>A0A502HCT4_9BACT</name>
<dbReference type="CDD" id="cd19163">
    <property type="entry name" value="AKR_galDH"/>
    <property type="match status" value="1"/>
</dbReference>
<dbReference type="OrthoDB" id="9773828at2"/>
<gene>
    <name evidence="2" type="ORF">EAH73_00905</name>
</gene>
<dbReference type="InterPro" id="IPR020471">
    <property type="entry name" value="AKR"/>
</dbReference>
<dbReference type="EMBL" id="RCYZ01000001">
    <property type="protein sequence ID" value="TPG71844.1"/>
    <property type="molecule type" value="Genomic_DNA"/>
</dbReference>
<dbReference type="PANTHER" id="PTHR42686:SF1">
    <property type="entry name" value="GH17980P-RELATED"/>
    <property type="match status" value="1"/>
</dbReference>
<dbReference type="InterPro" id="IPR044479">
    <property type="entry name" value="LGALDH-like"/>
</dbReference>
<comment type="caution">
    <text evidence="2">The sequence shown here is derived from an EMBL/GenBank/DDBJ whole genome shotgun (WGS) entry which is preliminary data.</text>
</comment>
<dbReference type="FunFam" id="3.20.20.100:FF:000011">
    <property type="entry name" value="Aldo/keto reductase"/>
    <property type="match status" value="1"/>
</dbReference>
<protein>
    <submittedName>
        <fullName evidence="2">Aldo/keto reductase</fullName>
    </submittedName>
</protein>
<sequence length="310" mass="33515">MHYRQVGRTGLHVSPLSLGASALGGVFEDIDPAQGIRTVHEAVAQGVNFIDVAPYYGFTKAEAVLGQALRTLPRQQYLLSTKVGRYGHNGVKAWDYSAARVTQSLHESLARLHTDYLDLLSVHDVEFADPDQVIHETIPALLALKAAGKVRYVGITGLPLAKLHHILDRVPAGTLDTVLSFCHYCLTDDSLADHVAYFEERGVGIVNAAPLAMGLLSAQGPPAWHPASAALRHHARQAAAFCASQGYAIEQLAIQFAVSHPGLATTLVSAACPRLMRQNIEWAQTPPDPALLREVRALLHPVLGETWDNS</sequence>
<dbReference type="Pfam" id="PF00248">
    <property type="entry name" value="Aldo_ket_red"/>
    <property type="match status" value="1"/>
</dbReference>
<dbReference type="PANTHER" id="PTHR42686">
    <property type="entry name" value="GH17980P-RELATED"/>
    <property type="match status" value="1"/>
</dbReference>
<dbReference type="InterPro" id="IPR036812">
    <property type="entry name" value="NAD(P)_OxRdtase_dom_sf"/>
</dbReference>